<name>A0A4T0X613_9ASCO</name>
<evidence type="ECO:0008006" key="5">
    <source>
        <dbReference type="Google" id="ProtNLM"/>
    </source>
</evidence>
<dbReference type="NCBIfam" id="TIGR01011">
    <property type="entry name" value="rpsB_bact"/>
    <property type="match status" value="1"/>
</dbReference>
<evidence type="ECO:0000313" key="3">
    <source>
        <dbReference type="EMBL" id="TID30274.1"/>
    </source>
</evidence>
<dbReference type="Pfam" id="PF00318">
    <property type="entry name" value="Ribosomal_S2"/>
    <property type="match status" value="1"/>
</dbReference>
<accession>A0A4T0X613</accession>
<dbReference type="InterPro" id="IPR005706">
    <property type="entry name" value="Ribosomal_uS2_bac/mit/plastid"/>
</dbReference>
<keyword evidence="4" id="KW-1185">Reference proteome</keyword>
<sequence>MSLSLRVSSRLLHRSAVRFNSTSTKNAEIPAADVVIEEAVTEVVTQDENKAVFNNLNAFNEPYDSVLDQIADMSEEELNRIYESTPKPTKNREEILTSRFEKLLSLYGNKDQLKKQFSFSSSLLAQFPNLTPSDITSSYTQVELTIRQRHHAQVMGNLGSNIKHVYQPHKLISTPPKINQITTEKLMAAGAHLGRSTELFNHNFQPFVYGKYKGLHIIDLEKTSAYLKSASKVVQQVAENGGLILFLGLKVGQLRSIKEAAERCNGYYVARKWIPGAITNSLENPKPRHEVDMQDLATNRELTTDESNQVVKPDLIVILNPENANVAIKEANQARIPTIGIVDSNVDPNLVTYPIPANSNSVRTTNLITGVLGRAGETGLKRRLKRVTEYKKSLGMELDEPFTVIEKNVEN</sequence>
<dbReference type="GO" id="GO:0005763">
    <property type="term" value="C:mitochondrial small ribosomal subunit"/>
    <property type="evidence" value="ECO:0007669"/>
    <property type="project" value="TreeGrafter"/>
</dbReference>
<dbReference type="PANTHER" id="PTHR12534:SF0">
    <property type="entry name" value="SMALL RIBOSOMAL SUBUNIT PROTEIN US2M"/>
    <property type="match status" value="1"/>
</dbReference>
<comment type="similarity">
    <text evidence="1">Belongs to the universal ribosomal protein uS2 family.</text>
</comment>
<dbReference type="InterPro" id="IPR023591">
    <property type="entry name" value="Ribosomal_uS2_flav_dom_sf"/>
</dbReference>
<evidence type="ECO:0000313" key="4">
    <source>
        <dbReference type="Proteomes" id="UP000307173"/>
    </source>
</evidence>
<dbReference type="AlphaFoldDB" id="A0A4T0X613"/>
<dbReference type="OrthoDB" id="2320368at2759"/>
<dbReference type="SUPFAM" id="SSF52313">
    <property type="entry name" value="Ribosomal protein S2"/>
    <property type="match status" value="1"/>
</dbReference>
<dbReference type="CDD" id="cd01425">
    <property type="entry name" value="RPS2"/>
    <property type="match status" value="1"/>
</dbReference>
<protein>
    <recommendedName>
        <fullName evidence="5">Ribosomal protein S2</fullName>
    </recommendedName>
</protein>
<dbReference type="PANTHER" id="PTHR12534">
    <property type="entry name" value="30S RIBOSOMAL PROTEIN S2 PROKARYOTIC AND ORGANELLAR"/>
    <property type="match status" value="1"/>
</dbReference>
<dbReference type="PRINTS" id="PR00395">
    <property type="entry name" value="RIBOSOMALS2"/>
</dbReference>
<dbReference type="STRING" id="52247.A0A4T0X613"/>
<evidence type="ECO:0000256" key="2">
    <source>
        <dbReference type="ARBA" id="ARBA00022990"/>
    </source>
</evidence>
<organism evidence="3 4">
    <name type="scientific">Pichia inconspicua</name>
    <dbReference type="NCBI Taxonomy" id="52247"/>
    <lineage>
        <taxon>Eukaryota</taxon>
        <taxon>Fungi</taxon>
        <taxon>Dikarya</taxon>
        <taxon>Ascomycota</taxon>
        <taxon>Saccharomycotina</taxon>
        <taxon>Pichiomycetes</taxon>
        <taxon>Pichiales</taxon>
        <taxon>Pichiaceae</taxon>
        <taxon>Pichia</taxon>
    </lineage>
</organism>
<dbReference type="InterPro" id="IPR001865">
    <property type="entry name" value="Ribosomal_uS2"/>
</dbReference>
<keyword evidence="2" id="KW-0007">Acetylation</keyword>
<dbReference type="Proteomes" id="UP000307173">
    <property type="component" value="Unassembled WGS sequence"/>
</dbReference>
<evidence type="ECO:0000256" key="1">
    <source>
        <dbReference type="ARBA" id="ARBA00006242"/>
    </source>
</evidence>
<proteinExistence type="inferred from homology"/>
<dbReference type="GO" id="GO:0006412">
    <property type="term" value="P:translation"/>
    <property type="evidence" value="ECO:0007669"/>
    <property type="project" value="InterPro"/>
</dbReference>
<dbReference type="HAMAP" id="MF_00291_B">
    <property type="entry name" value="Ribosomal_uS2_B"/>
    <property type="match status" value="1"/>
</dbReference>
<dbReference type="EMBL" id="SELW01000166">
    <property type="protein sequence ID" value="TID30274.1"/>
    <property type="molecule type" value="Genomic_DNA"/>
</dbReference>
<dbReference type="GO" id="GO:0003735">
    <property type="term" value="F:structural constituent of ribosome"/>
    <property type="evidence" value="ECO:0007669"/>
    <property type="project" value="InterPro"/>
</dbReference>
<gene>
    <name evidence="3" type="ORF">CANINC_001154</name>
</gene>
<comment type="caution">
    <text evidence="3">The sequence shown here is derived from an EMBL/GenBank/DDBJ whole genome shotgun (WGS) entry which is preliminary data.</text>
</comment>
<dbReference type="Gene3D" id="3.40.50.10490">
    <property type="entry name" value="Glucose-6-phosphate isomerase like protein, domain 1"/>
    <property type="match status" value="1"/>
</dbReference>
<reference evidence="3 4" key="1">
    <citation type="journal article" date="2019" name="Front. Genet.">
        <title>Whole-Genome Sequencing of the Opportunistic Yeast Pathogen Candida inconspicua Uncovers Its Hybrid Origin.</title>
        <authorList>
            <person name="Mixao V."/>
            <person name="Hansen A.P."/>
            <person name="Saus E."/>
            <person name="Boekhout T."/>
            <person name="Lass-Florl C."/>
            <person name="Gabaldon T."/>
        </authorList>
    </citation>
    <scope>NUCLEOTIDE SEQUENCE [LARGE SCALE GENOMIC DNA]</scope>
    <source>
        <strain evidence="3 4">CBS 180</strain>
    </source>
</reference>